<dbReference type="AlphaFoldDB" id="A0A318KXY4"/>
<comment type="pathway">
    <text evidence="1">Carbohydrate metabolism; galactose metabolism.</text>
</comment>
<proteinExistence type="inferred from homology"/>
<feature type="domain" description="NAD-dependent epimerase/dehydratase" evidence="6">
    <location>
        <begin position="5"/>
        <end position="219"/>
    </location>
</feature>
<dbReference type="GO" id="GO:0005829">
    <property type="term" value="C:cytosol"/>
    <property type="evidence" value="ECO:0007669"/>
    <property type="project" value="TreeGrafter"/>
</dbReference>
<accession>A0A318KXY4</accession>
<evidence type="ECO:0000256" key="1">
    <source>
        <dbReference type="ARBA" id="ARBA00004947"/>
    </source>
</evidence>
<dbReference type="STRING" id="1034346.GCA_000313565_00577"/>
<keyword evidence="8" id="KW-1185">Reference proteome</keyword>
<evidence type="ECO:0000256" key="3">
    <source>
        <dbReference type="ARBA" id="ARBA00018569"/>
    </source>
</evidence>
<evidence type="ECO:0000313" key="7">
    <source>
        <dbReference type="EMBL" id="PXX78093.1"/>
    </source>
</evidence>
<dbReference type="SUPFAM" id="SSF51735">
    <property type="entry name" value="NAD(P)-binding Rossmann-fold domains"/>
    <property type="match status" value="1"/>
</dbReference>
<dbReference type="PANTHER" id="PTHR43725:SF32">
    <property type="entry name" value="NAD-DEPENDENT EPIMERASE_DEHYDRATASE DOMAIN-CONTAINING PROTEIN"/>
    <property type="match status" value="1"/>
</dbReference>
<evidence type="ECO:0000256" key="2">
    <source>
        <dbReference type="ARBA" id="ARBA00007637"/>
    </source>
</evidence>
<dbReference type="Pfam" id="PF01370">
    <property type="entry name" value="Epimerase"/>
    <property type="match status" value="1"/>
</dbReference>
<dbReference type="PANTHER" id="PTHR43725">
    <property type="entry name" value="UDP-GLUCOSE 4-EPIMERASE"/>
    <property type="match status" value="1"/>
</dbReference>
<evidence type="ECO:0000313" key="8">
    <source>
        <dbReference type="Proteomes" id="UP000247612"/>
    </source>
</evidence>
<evidence type="ECO:0000256" key="4">
    <source>
        <dbReference type="ARBA" id="ARBA00031367"/>
    </source>
</evidence>
<comment type="caution">
    <text evidence="7">The sequence shown here is derived from an EMBL/GenBank/DDBJ whole genome shotgun (WGS) entry which is preliminary data.</text>
</comment>
<sequence length="317" mass="36678">MATKILVLGGNRFIGRAIVNVLTYYSYDVTILNRGSEPNLFEGVSQILADRNDEVSMREALKDRAFDIVVDVSGKTKYQCETVIQSLELVNLKKYIYISSSAVYDYAACTLPIKEDAPKGANEWGQYGLDKLAAENYLIEQFENTPIECIILRFPYVYGPYNYLQRERLIFHHLVNDRPIYVPNDGNTRIQFYYVKDAANLVLTCISEPCENITIYNAGNRHSITFNEWIACCEEIVGKKGMVYHVDSNTRNTKFFPFMDQDILLDVSRLQPFFHKEIDFMLGLGEAYKWFRENEDLLLIDEKQLEAERELAVQFSH</sequence>
<dbReference type="RefSeq" id="WP_022936883.1">
    <property type="nucleotide sequence ID" value="NZ_CABKRQ010000001.1"/>
</dbReference>
<dbReference type="InterPro" id="IPR001509">
    <property type="entry name" value="Epimerase_deHydtase"/>
</dbReference>
<dbReference type="EMBL" id="QJKH01000008">
    <property type="protein sequence ID" value="PXX78093.1"/>
    <property type="molecule type" value="Genomic_DNA"/>
</dbReference>
<protein>
    <recommendedName>
        <fullName evidence="3">UDP-glucose 4-epimerase</fullName>
    </recommendedName>
    <alternativeName>
        <fullName evidence="5">Galactowaldenase</fullName>
    </alternativeName>
    <alternativeName>
        <fullName evidence="4">UDP-galactose 4-epimerase</fullName>
    </alternativeName>
</protein>
<organism evidence="7 8">
    <name type="scientific">Dielma fastidiosa</name>
    <dbReference type="NCBI Taxonomy" id="1034346"/>
    <lineage>
        <taxon>Bacteria</taxon>
        <taxon>Bacillati</taxon>
        <taxon>Bacillota</taxon>
        <taxon>Erysipelotrichia</taxon>
        <taxon>Erysipelotrichales</taxon>
        <taxon>Erysipelotrichaceae</taxon>
        <taxon>Dielma</taxon>
    </lineage>
</organism>
<name>A0A318KXY4_9FIRM</name>
<dbReference type="InterPro" id="IPR036291">
    <property type="entry name" value="NAD(P)-bd_dom_sf"/>
</dbReference>
<dbReference type="Proteomes" id="UP000247612">
    <property type="component" value="Unassembled WGS sequence"/>
</dbReference>
<evidence type="ECO:0000259" key="6">
    <source>
        <dbReference type="Pfam" id="PF01370"/>
    </source>
</evidence>
<dbReference type="OrthoDB" id="9809586at2"/>
<gene>
    <name evidence="7" type="ORF">DES51_10818</name>
</gene>
<reference evidence="7 8" key="1">
    <citation type="submission" date="2018-05" db="EMBL/GenBank/DDBJ databases">
        <title>Genomic Encyclopedia of Type Strains, Phase IV (KMG-IV): sequencing the most valuable type-strain genomes for metagenomic binning, comparative biology and taxonomic classification.</title>
        <authorList>
            <person name="Goeker M."/>
        </authorList>
    </citation>
    <scope>NUCLEOTIDE SEQUENCE [LARGE SCALE GENOMIC DNA]</scope>
    <source>
        <strain evidence="7 8">JC118</strain>
    </source>
</reference>
<evidence type="ECO:0000256" key="5">
    <source>
        <dbReference type="ARBA" id="ARBA00033067"/>
    </source>
</evidence>
<dbReference type="GO" id="GO:0005996">
    <property type="term" value="P:monosaccharide metabolic process"/>
    <property type="evidence" value="ECO:0007669"/>
    <property type="project" value="TreeGrafter"/>
</dbReference>
<dbReference type="GO" id="GO:0003978">
    <property type="term" value="F:UDP-glucose 4-epimerase activity"/>
    <property type="evidence" value="ECO:0007669"/>
    <property type="project" value="TreeGrafter"/>
</dbReference>
<comment type="similarity">
    <text evidence="2">Belongs to the NAD(P)-dependent epimerase/dehydratase family.</text>
</comment>
<dbReference type="Gene3D" id="3.40.50.720">
    <property type="entry name" value="NAD(P)-binding Rossmann-like Domain"/>
    <property type="match status" value="1"/>
</dbReference>